<reference evidence="1" key="1">
    <citation type="journal article" date="2022" name="bioRxiv">
        <title>Sequencing and chromosome-scale assembly of the giantPleurodeles waltlgenome.</title>
        <authorList>
            <person name="Brown T."/>
            <person name="Elewa A."/>
            <person name="Iarovenko S."/>
            <person name="Subramanian E."/>
            <person name="Araus A.J."/>
            <person name="Petzold A."/>
            <person name="Susuki M."/>
            <person name="Suzuki K.-i.T."/>
            <person name="Hayashi T."/>
            <person name="Toyoda A."/>
            <person name="Oliveira C."/>
            <person name="Osipova E."/>
            <person name="Leigh N.D."/>
            <person name="Simon A."/>
            <person name="Yun M.H."/>
        </authorList>
    </citation>
    <scope>NUCLEOTIDE SEQUENCE</scope>
    <source>
        <strain evidence="1">20211129_DDA</strain>
        <tissue evidence="1">Liver</tissue>
    </source>
</reference>
<dbReference type="AlphaFoldDB" id="A0AAV7NW43"/>
<evidence type="ECO:0000313" key="1">
    <source>
        <dbReference type="EMBL" id="KAJ1120293.1"/>
    </source>
</evidence>
<accession>A0AAV7NW43</accession>
<evidence type="ECO:0000313" key="2">
    <source>
        <dbReference type="Proteomes" id="UP001066276"/>
    </source>
</evidence>
<dbReference type="EMBL" id="JANPWB010000012">
    <property type="protein sequence ID" value="KAJ1120293.1"/>
    <property type="molecule type" value="Genomic_DNA"/>
</dbReference>
<keyword evidence="2" id="KW-1185">Reference proteome</keyword>
<dbReference type="Proteomes" id="UP001066276">
    <property type="component" value="Chromosome 8"/>
</dbReference>
<proteinExistence type="predicted"/>
<organism evidence="1 2">
    <name type="scientific">Pleurodeles waltl</name>
    <name type="common">Iberian ribbed newt</name>
    <dbReference type="NCBI Taxonomy" id="8319"/>
    <lineage>
        <taxon>Eukaryota</taxon>
        <taxon>Metazoa</taxon>
        <taxon>Chordata</taxon>
        <taxon>Craniata</taxon>
        <taxon>Vertebrata</taxon>
        <taxon>Euteleostomi</taxon>
        <taxon>Amphibia</taxon>
        <taxon>Batrachia</taxon>
        <taxon>Caudata</taxon>
        <taxon>Salamandroidea</taxon>
        <taxon>Salamandridae</taxon>
        <taxon>Pleurodelinae</taxon>
        <taxon>Pleurodeles</taxon>
    </lineage>
</organism>
<gene>
    <name evidence="1" type="ORF">NDU88_008467</name>
</gene>
<comment type="caution">
    <text evidence="1">The sequence shown here is derived from an EMBL/GenBank/DDBJ whole genome shotgun (WGS) entry which is preliminary data.</text>
</comment>
<name>A0AAV7NW43_PLEWA</name>
<protein>
    <submittedName>
        <fullName evidence="1">Uncharacterized protein</fullName>
    </submittedName>
</protein>
<sequence length="141" mass="15229">MRVRKAIAQQNERPNHMNPCRLSRYSVLRAVKGVPWTCVLIASGACGTQEQAHLTPTASAVLQQGPAISLVTGRSGAATGTATHSTRAPLQLQRRSEPCCRHRSDMTALTTGVARPLRFPCTGCLLQLYMPAAIFRPYAAT</sequence>